<proteinExistence type="predicted"/>
<sequence>MDRSLVVDFLREYEGFSPFMIPRELGVEPDDRFVVSIVGPRRAGKTYYLLSIRNKLSKALYVNFEDLRLMGIGYDDLSGDSEGVR</sequence>
<organism evidence="2 3">
    <name type="scientific">Candidatus Marsarchaeota G2 archaeon ECH_B_SAG-C16</name>
    <dbReference type="NCBI Taxonomy" id="1978163"/>
    <lineage>
        <taxon>Archaea</taxon>
        <taxon>Candidatus Marsarchaeota</taxon>
        <taxon>Candidatus Marsarchaeota group 2</taxon>
    </lineage>
</organism>
<protein>
    <recommendedName>
        <fullName evidence="1">AAA domain-containing protein</fullName>
    </recommendedName>
</protein>
<dbReference type="Proteomes" id="UP000240681">
    <property type="component" value="Unassembled WGS sequence"/>
</dbReference>
<gene>
    <name evidence="2" type="ORF">B9Q09_04070</name>
</gene>
<evidence type="ECO:0000313" key="3">
    <source>
        <dbReference type="Proteomes" id="UP000240681"/>
    </source>
</evidence>
<comment type="caution">
    <text evidence="2">The sequence shown here is derived from an EMBL/GenBank/DDBJ whole genome shotgun (WGS) entry which is preliminary data.</text>
</comment>
<accession>A0A2R6B7G6</accession>
<dbReference type="Pfam" id="PF13173">
    <property type="entry name" value="AAA_14"/>
    <property type="match status" value="1"/>
</dbReference>
<evidence type="ECO:0000313" key="2">
    <source>
        <dbReference type="EMBL" id="PSN94543.1"/>
    </source>
</evidence>
<feature type="domain" description="AAA" evidence="1">
    <location>
        <begin position="33"/>
        <end position="71"/>
    </location>
</feature>
<dbReference type="EMBL" id="NEXK01000079">
    <property type="protein sequence ID" value="PSN94543.1"/>
    <property type="molecule type" value="Genomic_DNA"/>
</dbReference>
<name>A0A2R6B7G6_9ARCH</name>
<reference evidence="2 3" key="1">
    <citation type="submission" date="2017-04" db="EMBL/GenBank/DDBJ databases">
        <title>Novel microbial lineages endemic to geothermal iron-oxide mats fill important gaps in the evolutionary history of Archaea.</title>
        <authorList>
            <person name="Jay Z.J."/>
            <person name="Beam J.P."/>
            <person name="Dlakic M."/>
            <person name="Rusch D.B."/>
            <person name="Kozubal M.A."/>
            <person name="Inskeep W.P."/>
        </authorList>
    </citation>
    <scope>NUCLEOTIDE SEQUENCE [LARGE SCALE GENOMIC DNA]</scope>
    <source>
        <strain evidence="2">ECH_B_SAG-C16</strain>
    </source>
</reference>
<evidence type="ECO:0000259" key="1">
    <source>
        <dbReference type="Pfam" id="PF13173"/>
    </source>
</evidence>
<dbReference type="InterPro" id="IPR041682">
    <property type="entry name" value="AAA_14"/>
</dbReference>
<dbReference type="AlphaFoldDB" id="A0A2R6B7G6"/>